<dbReference type="RefSeq" id="WP_053398794.1">
    <property type="nucleotide sequence ID" value="NZ_DAWCKJ010000013.1"/>
</dbReference>
<keyword evidence="3" id="KW-1185">Reference proteome</keyword>
<feature type="signal peptide" evidence="1">
    <location>
        <begin position="1"/>
        <end position="19"/>
    </location>
</feature>
<dbReference type="OrthoDB" id="1083147at2"/>
<dbReference type="Proteomes" id="UP000036951">
    <property type="component" value="Unassembled WGS sequence"/>
</dbReference>
<comment type="caution">
    <text evidence="2">The sequence shown here is derived from an EMBL/GenBank/DDBJ whole genome shotgun (WGS) entry which is preliminary data.</text>
</comment>
<feature type="chain" id="PRO_5034584643" description="Outer membrane protein beta-barrel domain-containing protein" evidence="1">
    <location>
        <begin position="20"/>
        <end position="299"/>
    </location>
</feature>
<reference evidence="2 3" key="1">
    <citation type="submission" date="2015-06" db="EMBL/GenBank/DDBJ databases">
        <title>Prevotella sp. 109, sp. nov., a novel member of the family Prevotellaceae isolated from human faeces.</title>
        <authorList>
            <person name="Shkoporov A.N."/>
            <person name="Chaplin A.V."/>
            <person name="Kafarskaia L.I."/>
            <person name="Efimov B.A."/>
        </authorList>
    </citation>
    <scope>NUCLEOTIDE SEQUENCE [LARGE SCALE GENOMIC DNA]</scope>
    <source>
        <strain evidence="2 3">109</strain>
    </source>
</reference>
<evidence type="ECO:0008006" key="4">
    <source>
        <dbReference type="Google" id="ProtNLM"/>
    </source>
</evidence>
<sequence>MMKLLFLFTALILSATAYAEEANDTTFNVKDKKIVVDVQDSKTIVKVYDNNGFQLLKTREMEYVNGQEVEQVYVGSPLIPTENLQNLKFRSYLPTIWYGYNYMGNKIGSTKNEGIYSRRSKSFEIGITPWSFALPFDKSNTLGLVGGVQLTWVHMCFDKNYAAGMQGDRLDFTKLDMKASGNNMNYGTLRIPLMLSLQHDYRSYCMNLGISAEVRTNGAYRFSPAAGSAAPNVPDAIRLNRFGLNLEYSFCFMGIYMGASMSLTPLYKTITNNKAYYTSIHMGINLPEMIRYFKSDKKK</sequence>
<proteinExistence type="predicted"/>
<protein>
    <recommendedName>
        <fullName evidence="4">Outer membrane protein beta-barrel domain-containing protein</fullName>
    </recommendedName>
</protein>
<name>A0A8E1QXU8_9BACT</name>
<gene>
    <name evidence="2" type="ORF">ACU52_10865</name>
</gene>
<evidence type="ECO:0000313" key="2">
    <source>
        <dbReference type="EMBL" id="KOO67899.1"/>
    </source>
</evidence>
<dbReference type="EMBL" id="LFQU01000022">
    <property type="protein sequence ID" value="KOO67899.1"/>
    <property type="molecule type" value="Genomic_DNA"/>
</dbReference>
<accession>A0A8E1QXU8</accession>
<dbReference type="AlphaFoldDB" id="A0A8E1QXU8"/>
<evidence type="ECO:0000313" key="3">
    <source>
        <dbReference type="Proteomes" id="UP000036951"/>
    </source>
</evidence>
<evidence type="ECO:0000256" key="1">
    <source>
        <dbReference type="SAM" id="SignalP"/>
    </source>
</evidence>
<keyword evidence="1" id="KW-0732">Signal</keyword>
<organism evidence="2 3">
    <name type="scientific">Xylanibacter rarus</name>
    <dbReference type="NCBI Taxonomy" id="1676614"/>
    <lineage>
        <taxon>Bacteria</taxon>
        <taxon>Pseudomonadati</taxon>
        <taxon>Bacteroidota</taxon>
        <taxon>Bacteroidia</taxon>
        <taxon>Bacteroidales</taxon>
        <taxon>Prevotellaceae</taxon>
        <taxon>Xylanibacter</taxon>
    </lineage>
</organism>